<keyword evidence="3" id="KW-1185">Reference proteome</keyword>
<dbReference type="EMBL" id="JABFJV010000022">
    <property type="protein sequence ID" value="NOK32840.1"/>
    <property type="molecule type" value="Genomic_DNA"/>
</dbReference>
<feature type="compositionally biased region" description="Basic and acidic residues" evidence="1">
    <location>
        <begin position="437"/>
        <end position="464"/>
    </location>
</feature>
<gene>
    <name evidence="2" type="ORF">HMI49_06475</name>
</gene>
<comment type="caution">
    <text evidence="2">The sequence shown here is derived from an EMBL/GenBank/DDBJ whole genome shotgun (WGS) entry which is preliminary data.</text>
</comment>
<reference evidence="2 3" key="1">
    <citation type="submission" date="2020-05" db="EMBL/GenBank/DDBJ databases">
        <authorList>
            <person name="Whitworth D."/>
        </authorList>
    </citation>
    <scope>NUCLEOTIDE SEQUENCE [LARGE SCALE GENOMIC DNA]</scope>
    <source>
        <strain evidence="2 3">AB043B</strain>
    </source>
</reference>
<sequence length="876" mass="90891">MALAPITRKPLAPVTPPAITEKPTAAAPQAAPVEAKKPAVVADGFDAKKPAAGPDLTGVGDAVKAAATAVKPATDPALSGVGDAVKTAATAVRPAGVPELRVGLAATGTAPVERQTVSGEDKAKQAVDLKTVAERRTETVDAQKALREKTTQEADKLFAMADGKEQVPEGASVKRLSDTQVELTRVNGQKEVVERSVATKQDGAVVMDTAAYEDGVNKRDRLELKDDGSSLVERAEWKGDKNETADLKSFGDISQTKDKGLTYTRNAVHMEPNKDGDRLITDAYSQADGGAQTSRTAYYQQKGGGSIDNKLKGPFDFDKPVDRADTYTYTIPPPGEDGSQGDVQYSRVQDFSQDNVKATSYVDRTLDGHTHLAGSGPHTMEELHKVRDEYGKGGGENWDADKTGDGRPPKRWTVDLQKGADRLDSQTFIEGYPDATIKTERTREGSTVKEKYEGKTFEKADSSKRVPVSGESSTTYGQDGSIEKMDSKSREPDGADLEQHYNSSRKATDQGLELQESLETKRTKDNKTESALKEDTSLLSGQGAQLVGSRTTVTDADGRKGIHEVGRDGERMQLSGKDGADMRDVTDAEAFKDDEFGKVLLEQASISTANTVNQYANSGGAQSLNILKGLSQDAGRLPAKATEILGRDALSKGLNAAQGGASALGGVAGVVAGGMSLARGIRENNMPDIVKGVSDTANGAVNMYTGGKAFTEAIKDFKNAGALTTTTAPTAAKSMPWAKALANPKVGNAITSTVLDSVKGMGGIGKVAGVTASAGSKALSALKAAGGAANVLGAVGGAAGGVMDIVNGAKVNDGAQIAKGAVGIAGSLGGAVAVGAIGGPLGMAVGAGIGLLTFGFGKLMDLISDKPHKISELQID</sequence>
<organism evidence="2 3">
    <name type="scientific">Corallococcus exercitus</name>
    <dbReference type="NCBI Taxonomy" id="2316736"/>
    <lineage>
        <taxon>Bacteria</taxon>
        <taxon>Pseudomonadati</taxon>
        <taxon>Myxococcota</taxon>
        <taxon>Myxococcia</taxon>
        <taxon>Myxococcales</taxon>
        <taxon>Cystobacterineae</taxon>
        <taxon>Myxococcaceae</taxon>
        <taxon>Corallococcus</taxon>
    </lineage>
</organism>
<proteinExistence type="predicted"/>
<feature type="compositionally biased region" description="Basic and acidic residues" evidence="1">
    <location>
        <begin position="481"/>
        <end position="499"/>
    </location>
</feature>
<feature type="compositionally biased region" description="Basic and acidic residues" evidence="1">
    <location>
        <begin position="399"/>
        <end position="408"/>
    </location>
</feature>
<feature type="compositionally biased region" description="Low complexity" evidence="1">
    <location>
        <begin position="20"/>
        <end position="36"/>
    </location>
</feature>
<feature type="region of interest" description="Disordered" evidence="1">
    <location>
        <begin position="1"/>
        <end position="36"/>
    </location>
</feature>
<feature type="compositionally biased region" description="Polar residues" evidence="1">
    <location>
        <begin position="537"/>
        <end position="553"/>
    </location>
</feature>
<name>A0A7Y4NPS1_9BACT</name>
<dbReference type="AlphaFoldDB" id="A0A7Y4NPS1"/>
<protein>
    <submittedName>
        <fullName evidence="2">Uncharacterized protein</fullName>
    </submittedName>
</protein>
<evidence type="ECO:0000313" key="3">
    <source>
        <dbReference type="Proteomes" id="UP000563426"/>
    </source>
</evidence>
<dbReference type="RefSeq" id="WP_171433391.1">
    <property type="nucleotide sequence ID" value="NZ_JABFJV010000022.1"/>
</dbReference>
<accession>A0A7Y4NPS1</accession>
<dbReference type="Proteomes" id="UP000563426">
    <property type="component" value="Unassembled WGS sequence"/>
</dbReference>
<feature type="region of interest" description="Disordered" evidence="1">
    <location>
        <begin position="434"/>
        <end position="553"/>
    </location>
</feature>
<evidence type="ECO:0000313" key="2">
    <source>
        <dbReference type="EMBL" id="NOK32840.1"/>
    </source>
</evidence>
<feature type="region of interest" description="Disordered" evidence="1">
    <location>
        <begin position="389"/>
        <end position="411"/>
    </location>
</feature>
<feature type="compositionally biased region" description="Basic and acidic residues" evidence="1">
    <location>
        <begin position="518"/>
        <end position="536"/>
    </location>
</feature>
<evidence type="ECO:0000256" key="1">
    <source>
        <dbReference type="SAM" id="MobiDB-lite"/>
    </source>
</evidence>